<dbReference type="Proteomes" id="UP000695022">
    <property type="component" value="Unplaced"/>
</dbReference>
<reference evidence="9" key="1">
    <citation type="submission" date="2025-08" db="UniProtKB">
        <authorList>
            <consortium name="RefSeq"/>
        </authorList>
    </citation>
    <scope>IDENTIFICATION</scope>
</reference>
<dbReference type="InterPro" id="IPR013087">
    <property type="entry name" value="Znf_C2H2_type"/>
</dbReference>
<feature type="compositionally biased region" description="Basic and acidic residues" evidence="6">
    <location>
        <begin position="23"/>
        <end position="33"/>
    </location>
</feature>
<name>A0ABM1EZ74_PRICU</name>
<dbReference type="PROSITE" id="PS50157">
    <property type="entry name" value="ZINC_FINGER_C2H2_2"/>
    <property type="match status" value="3"/>
</dbReference>
<evidence type="ECO:0000256" key="4">
    <source>
        <dbReference type="ARBA" id="ARBA00022833"/>
    </source>
</evidence>
<dbReference type="Gene3D" id="3.30.160.60">
    <property type="entry name" value="Classic Zinc Finger"/>
    <property type="match status" value="2"/>
</dbReference>
<dbReference type="SUPFAM" id="SSF57667">
    <property type="entry name" value="beta-beta-alpha zinc fingers"/>
    <property type="match status" value="2"/>
</dbReference>
<evidence type="ECO:0000256" key="3">
    <source>
        <dbReference type="ARBA" id="ARBA00022771"/>
    </source>
</evidence>
<evidence type="ECO:0000256" key="1">
    <source>
        <dbReference type="ARBA" id="ARBA00022723"/>
    </source>
</evidence>
<feature type="domain" description="C2H2-type" evidence="7">
    <location>
        <begin position="146"/>
        <end position="174"/>
    </location>
</feature>
<gene>
    <name evidence="9" type="primary">LOC106817351</name>
</gene>
<keyword evidence="3 5" id="KW-0863">Zinc-finger</keyword>
<evidence type="ECO:0000259" key="7">
    <source>
        <dbReference type="PROSITE" id="PS50157"/>
    </source>
</evidence>
<proteinExistence type="predicted"/>
<keyword evidence="1" id="KW-0479">Metal-binding</keyword>
<evidence type="ECO:0000256" key="2">
    <source>
        <dbReference type="ARBA" id="ARBA00022737"/>
    </source>
</evidence>
<dbReference type="PROSITE" id="PS00028">
    <property type="entry name" value="ZINC_FINGER_C2H2_1"/>
    <property type="match status" value="2"/>
</dbReference>
<organism evidence="8 9">
    <name type="scientific">Priapulus caudatus</name>
    <name type="common">Priapulid worm</name>
    <dbReference type="NCBI Taxonomy" id="37621"/>
    <lineage>
        <taxon>Eukaryota</taxon>
        <taxon>Metazoa</taxon>
        <taxon>Ecdysozoa</taxon>
        <taxon>Scalidophora</taxon>
        <taxon>Priapulida</taxon>
        <taxon>Priapulimorpha</taxon>
        <taxon>Priapulimorphida</taxon>
        <taxon>Priapulidae</taxon>
        <taxon>Priapulus</taxon>
    </lineage>
</organism>
<dbReference type="RefSeq" id="XP_014677495.1">
    <property type="nucleotide sequence ID" value="XM_014822009.1"/>
</dbReference>
<keyword evidence="4" id="KW-0862">Zinc</keyword>
<dbReference type="PANTHER" id="PTHR24379:SF121">
    <property type="entry name" value="C2H2-TYPE DOMAIN-CONTAINING PROTEIN"/>
    <property type="match status" value="1"/>
</dbReference>
<keyword evidence="2" id="KW-0677">Repeat</keyword>
<dbReference type="InterPro" id="IPR036236">
    <property type="entry name" value="Znf_C2H2_sf"/>
</dbReference>
<feature type="region of interest" description="Disordered" evidence="6">
    <location>
        <begin position="23"/>
        <end position="45"/>
    </location>
</feature>
<accession>A0ABM1EZ74</accession>
<evidence type="ECO:0000256" key="6">
    <source>
        <dbReference type="SAM" id="MobiDB-lite"/>
    </source>
</evidence>
<evidence type="ECO:0000313" key="9">
    <source>
        <dbReference type="RefSeq" id="XP_014677495.1"/>
    </source>
</evidence>
<feature type="domain" description="C2H2-type" evidence="7">
    <location>
        <begin position="309"/>
        <end position="331"/>
    </location>
</feature>
<dbReference type="GeneID" id="106817351"/>
<evidence type="ECO:0000256" key="5">
    <source>
        <dbReference type="PROSITE-ProRule" id="PRU00042"/>
    </source>
</evidence>
<evidence type="ECO:0000313" key="8">
    <source>
        <dbReference type="Proteomes" id="UP000695022"/>
    </source>
</evidence>
<sequence>MCDLDDKGVNEVGVISEVKDRKVMDEEGEKNDSTEELVPNSGRLGDNTADDQLRVHIFDNHAVEFTCADGQLTFLCQEKLQNHLCEVSASSGSFFCADCPKTFANQRLLNCHDASAAYYCETCHACFATRPAMTDHSCRCEDGQAFRCEICGDRFVNELYQLRHLAATHERKYACATCEKTFVLEKRLTVHVVVCEGLRSIAQNAAAQYRRCLQIFTDGTAFERHASSHTHPHDGAGAAGEAASRAGAFSTTLRSWSVAPVHECTPFACVYCRHVFARKDLLLRYACAASGTAARVYRIQGREYFVEPRVCETCSVSFTRKSVLGIHAKTHYRGLDDYHNPSYRTWL</sequence>
<dbReference type="SMART" id="SM00355">
    <property type="entry name" value="ZnF_C2H2"/>
    <property type="match status" value="5"/>
</dbReference>
<dbReference type="PANTHER" id="PTHR24379">
    <property type="entry name" value="KRAB AND ZINC FINGER DOMAIN-CONTAINING"/>
    <property type="match status" value="1"/>
</dbReference>
<keyword evidence="8" id="KW-1185">Reference proteome</keyword>
<protein>
    <submittedName>
        <fullName evidence="9">Zinc finger protein 600-like</fullName>
    </submittedName>
</protein>
<feature type="domain" description="C2H2-type" evidence="7">
    <location>
        <begin position="173"/>
        <end position="200"/>
    </location>
</feature>